<keyword evidence="4" id="KW-1185">Reference proteome</keyword>
<evidence type="ECO:0000259" key="2">
    <source>
        <dbReference type="Pfam" id="PF04967"/>
    </source>
</evidence>
<dbReference type="AlphaFoldDB" id="A0A9Q4GHC2"/>
<reference evidence="3" key="1">
    <citation type="submission" date="2022-09" db="EMBL/GenBank/DDBJ databases">
        <title>Haloadaptaus new haloarchaeum isolated from saline soil.</title>
        <authorList>
            <person name="Duran-Viseras A."/>
            <person name="Sanchez-Porro C."/>
            <person name="Ventosa A."/>
        </authorList>
    </citation>
    <scope>NUCLEOTIDE SEQUENCE</scope>
    <source>
        <strain evidence="3">F3-133</strain>
    </source>
</reference>
<comment type="caution">
    <text evidence="3">The sequence shown here is derived from an EMBL/GenBank/DDBJ whole genome shotgun (WGS) entry which is preliminary data.</text>
</comment>
<keyword evidence="1" id="KW-0805">Transcription regulation</keyword>
<protein>
    <submittedName>
        <fullName evidence="3">Helix-turn-helix domain-containing protein</fullName>
    </submittedName>
</protein>
<dbReference type="RefSeq" id="WP_266088196.1">
    <property type="nucleotide sequence ID" value="NZ_RKLV01000011.1"/>
</dbReference>
<dbReference type="EMBL" id="RKLV01000011">
    <property type="protein sequence ID" value="MCX2819697.1"/>
    <property type="molecule type" value="Genomic_DNA"/>
</dbReference>
<dbReference type="Gene3D" id="1.10.10.10">
    <property type="entry name" value="Winged helix-like DNA-binding domain superfamily/Winged helix DNA-binding domain"/>
    <property type="match status" value="1"/>
</dbReference>
<dbReference type="InterPro" id="IPR036388">
    <property type="entry name" value="WH-like_DNA-bd_sf"/>
</dbReference>
<feature type="domain" description="HTH bat-type" evidence="2">
    <location>
        <begin position="150"/>
        <end position="202"/>
    </location>
</feature>
<accession>A0A9Q4GHC2</accession>
<proteinExistence type="predicted"/>
<dbReference type="InterPro" id="IPR007050">
    <property type="entry name" value="HTH_bacterioopsin"/>
</dbReference>
<dbReference type="SUPFAM" id="SSF88659">
    <property type="entry name" value="Sigma3 and sigma4 domains of RNA polymerase sigma factors"/>
    <property type="match status" value="1"/>
</dbReference>
<name>A0A9Q4GHC2_9EURY</name>
<dbReference type="PANTHER" id="PTHR34236:SF1">
    <property type="entry name" value="DIMETHYL SULFOXIDE REDUCTASE TRANSCRIPTIONAL ACTIVATOR"/>
    <property type="match status" value="1"/>
</dbReference>
<dbReference type="PANTHER" id="PTHR34236">
    <property type="entry name" value="DIMETHYL SULFOXIDE REDUCTASE TRANSCRIPTIONAL ACTIVATOR"/>
    <property type="match status" value="1"/>
</dbReference>
<evidence type="ECO:0000313" key="3">
    <source>
        <dbReference type="EMBL" id="MCX2819697.1"/>
    </source>
</evidence>
<keyword evidence="1" id="KW-0804">Transcription</keyword>
<dbReference type="InterPro" id="IPR013324">
    <property type="entry name" value="RNA_pol_sigma_r3/r4-like"/>
</dbReference>
<sequence>MPKASLSIEIPDDAWVSDVSKSYPDAVFRVLSAFASEGRGVGIVEVEADGRIEEITDEISEHDAIAEIQLLWSEGNEALVEFETGKPMMLLAARRSGIPVRMPFEIRDGTGNWELTTSRERLSELDSVFDTMGISYELEYVHEVRSEEFLTDKQRNVMETALYMGYYDTPRESSLSEVAEEIGIAKSTCSEILHRAEEKIVKEFFG</sequence>
<dbReference type="Proteomes" id="UP001149411">
    <property type="component" value="Unassembled WGS sequence"/>
</dbReference>
<gene>
    <name evidence="3" type="ORF">EGH25_10095</name>
</gene>
<evidence type="ECO:0000313" key="4">
    <source>
        <dbReference type="Proteomes" id="UP001149411"/>
    </source>
</evidence>
<dbReference type="Pfam" id="PF04967">
    <property type="entry name" value="HTH_10"/>
    <property type="match status" value="1"/>
</dbReference>
<evidence type="ECO:0000256" key="1">
    <source>
        <dbReference type="ARBA" id="ARBA00023015"/>
    </source>
</evidence>
<organism evidence="3 4">
    <name type="scientific">Halorutilus salinus</name>
    <dbReference type="NCBI Taxonomy" id="2487751"/>
    <lineage>
        <taxon>Archaea</taxon>
        <taxon>Methanobacteriati</taxon>
        <taxon>Methanobacteriota</taxon>
        <taxon>Stenosarchaea group</taxon>
        <taxon>Halobacteria</taxon>
        <taxon>Halorutilales</taxon>
        <taxon>Halorutilaceae</taxon>
        <taxon>Halorutilus</taxon>
    </lineage>
</organism>